<dbReference type="InterPro" id="IPR042024">
    <property type="entry name" value="D-XK_euk"/>
</dbReference>
<dbReference type="GO" id="GO:0004856">
    <property type="term" value="F:D-xylulokinase activity"/>
    <property type="evidence" value="ECO:0007669"/>
    <property type="project" value="UniProtKB-EC"/>
</dbReference>
<keyword evidence="2 6" id="KW-0808">Transferase</keyword>
<name>A0ABW5E0F8_9BACT</name>
<dbReference type="PANTHER" id="PTHR10196">
    <property type="entry name" value="SUGAR KINASE"/>
    <property type="match status" value="1"/>
</dbReference>
<organism evidence="6 7">
    <name type="scientific">Rubritalea spongiae</name>
    <dbReference type="NCBI Taxonomy" id="430797"/>
    <lineage>
        <taxon>Bacteria</taxon>
        <taxon>Pseudomonadati</taxon>
        <taxon>Verrucomicrobiota</taxon>
        <taxon>Verrucomicrobiia</taxon>
        <taxon>Verrucomicrobiales</taxon>
        <taxon>Rubritaleaceae</taxon>
        <taxon>Rubritalea</taxon>
    </lineage>
</organism>
<dbReference type="Pfam" id="PF00370">
    <property type="entry name" value="FGGY_N"/>
    <property type="match status" value="1"/>
</dbReference>
<dbReference type="Gene3D" id="3.30.420.40">
    <property type="match status" value="2"/>
</dbReference>
<dbReference type="PIRSF" id="PIRSF000538">
    <property type="entry name" value="GlpK"/>
    <property type="match status" value="1"/>
</dbReference>
<gene>
    <name evidence="6" type="ORF">ACFSQZ_06275</name>
</gene>
<reference evidence="7" key="1">
    <citation type="journal article" date="2019" name="Int. J. Syst. Evol. Microbiol.">
        <title>The Global Catalogue of Microorganisms (GCM) 10K type strain sequencing project: providing services to taxonomists for standard genome sequencing and annotation.</title>
        <authorList>
            <consortium name="The Broad Institute Genomics Platform"/>
            <consortium name="The Broad Institute Genome Sequencing Center for Infectious Disease"/>
            <person name="Wu L."/>
            <person name="Ma J."/>
        </authorList>
    </citation>
    <scope>NUCLEOTIDE SEQUENCE [LARGE SCALE GENOMIC DNA]</scope>
    <source>
        <strain evidence="7">JCM 16545</strain>
    </source>
</reference>
<dbReference type="InterPro" id="IPR000577">
    <property type="entry name" value="Carb_kinase_FGGY"/>
</dbReference>
<comment type="caution">
    <text evidence="6">The sequence shown here is derived from an EMBL/GenBank/DDBJ whole genome shotgun (WGS) entry which is preliminary data.</text>
</comment>
<evidence type="ECO:0000256" key="1">
    <source>
        <dbReference type="ARBA" id="ARBA00009156"/>
    </source>
</evidence>
<sequence>MYLGLDASTQSISGIIIDPANGSIIAEASINFGNTLPEYQSPSGFLPNGENGEVHADPGMWLDALELLLDQLKEQTDLSKIKAISGAGQQHATVYLNNSFTSTLAALTPEKPLSEQIQPTLSRSTAPIWMDSSTSEECAEIAQALGGDEQVCAISGSTATPRFSGPQIRKFAKTDPASYAATTLIHLNSSFFASVLAGKSSPIDLGDGAGMNLVNLTNANWDPALLEATAPNLVDKLPPLASSGSFVSNISSYFVEKYGFQPDCRILTWTGDNPASLVGMGAAHPGKLVISLGTSDTLFAAMPEALTDPNGYGHVFGNPLGGFMTLTCIANGSLARETVKENDKLSWNDFERDSIASQPAGNNGKFALPFFIPEITPRVSPNELVTNNWDYATADTATKVRGVLEGQFLNIRYNTEWLELTPETVLLTGGASKNTGIAQCAANVFQAETKRINVSSSVALGGAFLAAIDSGYNYDSLVEQFCPTAPHSTVQPESDSNFYPSHRSELEAIIQQLCSNERASQQDCVLTP</sequence>
<dbReference type="InterPro" id="IPR018484">
    <property type="entry name" value="FGGY_N"/>
</dbReference>
<dbReference type="SUPFAM" id="SSF53067">
    <property type="entry name" value="Actin-like ATPase domain"/>
    <property type="match status" value="2"/>
</dbReference>
<dbReference type="CDD" id="cd07776">
    <property type="entry name" value="ASKHA_NBD_FGGY_SpXK-like"/>
    <property type="match status" value="1"/>
</dbReference>
<evidence type="ECO:0000313" key="7">
    <source>
        <dbReference type="Proteomes" id="UP001597297"/>
    </source>
</evidence>
<proteinExistence type="inferred from homology"/>
<evidence type="ECO:0000256" key="3">
    <source>
        <dbReference type="ARBA" id="ARBA00022777"/>
    </source>
</evidence>
<dbReference type="RefSeq" id="WP_377095686.1">
    <property type="nucleotide sequence ID" value="NZ_JBHSJM010000001.1"/>
</dbReference>
<feature type="domain" description="Carbohydrate kinase FGGY N-terminal" evidence="4">
    <location>
        <begin position="1"/>
        <end position="279"/>
    </location>
</feature>
<dbReference type="InterPro" id="IPR018485">
    <property type="entry name" value="FGGY_C"/>
</dbReference>
<evidence type="ECO:0000313" key="6">
    <source>
        <dbReference type="EMBL" id="MFD2276066.1"/>
    </source>
</evidence>
<dbReference type="PANTHER" id="PTHR10196:SF57">
    <property type="entry name" value="XYLULOSE KINASE"/>
    <property type="match status" value="1"/>
</dbReference>
<dbReference type="Proteomes" id="UP001597297">
    <property type="component" value="Unassembled WGS sequence"/>
</dbReference>
<evidence type="ECO:0000259" key="4">
    <source>
        <dbReference type="Pfam" id="PF00370"/>
    </source>
</evidence>
<keyword evidence="3" id="KW-0418">Kinase</keyword>
<accession>A0ABW5E0F8</accession>
<comment type="similarity">
    <text evidence="1">Belongs to the FGGY kinase family.</text>
</comment>
<dbReference type="Pfam" id="PF02782">
    <property type="entry name" value="FGGY_C"/>
    <property type="match status" value="1"/>
</dbReference>
<evidence type="ECO:0000259" key="5">
    <source>
        <dbReference type="Pfam" id="PF02782"/>
    </source>
</evidence>
<keyword evidence="7" id="KW-1185">Reference proteome</keyword>
<feature type="domain" description="Carbohydrate kinase FGGY C-terminal" evidence="5">
    <location>
        <begin position="288"/>
        <end position="468"/>
    </location>
</feature>
<dbReference type="EMBL" id="JBHUJC010000018">
    <property type="protein sequence ID" value="MFD2276066.1"/>
    <property type="molecule type" value="Genomic_DNA"/>
</dbReference>
<evidence type="ECO:0000256" key="2">
    <source>
        <dbReference type="ARBA" id="ARBA00022679"/>
    </source>
</evidence>
<dbReference type="EC" id="2.7.1.17" evidence="6"/>
<dbReference type="InterPro" id="IPR043129">
    <property type="entry name" value="ATPase_NBD"/>
</dbReference>
<protein>
    <submittedName>
        <fullName evidence="6">Xylulokinase</fullName>
        <ecNumber evidence="6">2.7.1.17</ecNumber>
    </submittedName>
</protein>